<evidence type="ECO:0000313" key="2">
    <source>
        <dbReference type="EMBL" id="NOH36148.1"/>
    </source>
</evidence>
<keyword evidence="1" id="KW-0472">Membrane</keyword>
<evidence type="ECO:0000313" key="3">
    <source>
        <dbReference type="Proteomes" id="UP000525336"/>
    </source>
</evidence>
<dbReference type="PROSITE" id="PS51318">
    <property type="entry name" value="TAT"/>
    <property type="match status" value="1"/>
</dbReference>
<dbReference type="Proteomes" id="UP000525336">
    <property type="component" value="Unassembled WGS sequence"/>
</dbReference>
<gene>
    <name evidence="2" type="ORF">F0245_22795</name>
</gene>
<organism evidence="2 3">
    <name type="scientific">Vibrio chagasii</name>
    <dbReference type="NCBI Taxonomy" id="170679"/>
    <lineage>
        <taxon>Bacteria</taxon>
        <taxon>Pseudomonadati</taxon>
        <taxon>Pseudomonadota</taxon>
        <taxon>Gammaproteobacteria</taxon>
        <taxon>Vibrionales</taxon>
        <taxon>Vibrionaceae</taxon>
        <taxon>Vibrio</taxon>
    </lineage>
</organism>
<sequence>MDNKTIDNKFDPSKRVFLKYSSLSAITVAASAVFVPNKVFATIDSTSTPSGNLSLEELENIDFYTKETNALQFAGYPIQTFDQPVDEVQYIANVMLNESIKHVFYQSHSGIASEMGGAIMPNQTILNLADNNDSVWQVLNRHQVYLEGIMPEYIAHMIQRSFQDEAKLSKLSRDERHQLNSWDMYGILKNISKEEESEKFHNLMADFYNIAVDFASDSGANKLAQYKLSNPTDWAIDLYESVLEDVKVEARMDSMLIDNELYEENQHNTLSLAGSIKILNSLGSDGLSDENVKRFEDTLYNIFVLATSLSTKWGSRSDEYAAVNNQHVITETLDLLKNDSNADIQAFWHQFFSENDESEFIATLTSMDSETRIYSENSVRKISDIYPMFNDPVSESATSNKIQTRHNIVNYSAISLGPIIRFTQSRLTKMITGSTSNTNAPSAILNMLLFVIGTTHYTWATTASDEEQMGFADKLGIGISMFETTASLGYYAAVKAISNYMTKMLPSQIGKGAMYFKQHANFWLGIKNTNKIISSTTTRIANAIFSNSAVNKLLTKASLVLSVVSLGFGIAALVEAGYSGDTAGIVFETLNVVVSTVGVISGVGAFVGASFAGPLGIAVLAVGAVIMIARWIYDLTRPVYVATPIKDFTNTVVEPNGYIFDEKGKFISVVKDERGFSYVQNTSLKTLELTSEDNATFELDQSISNSRAVAVSHSNERYGVVYSFERYLNKDNVKACYQDYNLVSLNGFVQALDWDGSADRDITSVIAVVESADRFSNTAALFLCKLSNASTAVYMTDGLDRMPQHKLSGFDYGDDDYQDIVAINGQNDTELLIATKKNLYRVNRNYTVTKINSSVLTADQSIIHSVELLAAGDIAHLLLRYNQQDELTLRQAQLYTVSRSSNWSDYDTIRESAFFELNTGDRVLSRAAIYDSTLCNDFLVVGVNGYRRMKATLDEAGSKIIGFGNGIELPTIYPIDEAIPLKNTYFGTAI</sequence>
<dbReference type="RefSeq" id="WP_171369346.1">
    <property type="nucleotide sequence ID" value="NZ_VTXW01000037.1"/>
</dbReference>
<protein>
    <submittedName>
        <fullName evidence="2">Uncharacterized protein</fullName>
    </submittedName>
</protein>
<proteinExistence type="predicted"/>
<reference evidence="2 3" key="1">
    <citation type="submission" date="2019-09" db="EMBL/GenBank/DDBJ databases">
        <title>Draft genome sequencing and comparative genomics of hatchery-associated Vibrios.</title>
        <authorList>
            <person name="Kehlet-Delgado H."/>
            <person name="Mueller R.S."/>
        </authorList>
    </citation>
    <scope>NUCLEOTIDE SEQUENCE [LARGE SCALE GENOMIC DNA]</scope>
    <source>
        <strain evidence="2 3">00-90-10</strain>
    </source>
</reference>
<dbReference type="EMBL" id="VTXW01000037">
    <property type="protein sequence ID" value="NOH36148.1"/>
    <property type="molecule type" value="Genomic_DNA"/>
</dbReference>
<accession>A0A7Y3YTN3</accession>
<keyword evidence="1" id="KW-0812">Transmembrane</keyword>
<name>A0A7Y3YTN3_9VIBR</name>
<feature type="transmembrane region" description="Helical" evidence="1">
    <location>
        <begin position="590"/>
        <end position="609"/>
    </location>
</feature>
<keyword evidence="1" id="KW-1133">Transmembrane helix</keyword>
<dbReference type="AlphaFoldDB" id="A0A7Y3YTN3"/>
<comment type="caution">
    <text evidence="2">The sequence shown here is derived from an EMBL/GenBank/DDBJ whole genome shotgun (WGS) entry which is preliminary data.</text>
</comment>
<feature type="transmembrane region" description="Helical" evidence="1">
    <location>
        <begin position="557"/>
        <end position="578"/>
    </location>
</feature>
<dbReference type="InterPro" id="IPR006311">
    <property type="entry name" value="TAT_signal"/>
</dbReference>
<feature type="transmembrane region" description="Helical" evidence="1">
    <location>
        <begin position="615"/>
        <end position="633"/>
    </location>
</feature>
<evidence type="ECO:0000256" key="1">
    <source>
        <dbReference type="SAM" id="Phobius"/>
    </source>
</evidence>